<dbReference type="Proteomes" id="UP000240883">
    <property type="component" value="Unassembled WGS sequence"/>
</dbReference>
<dbReference type="AlphaFoldDB" id="A0A2T2N2H0"/>
<evidence type="ECO:0000313" key="2">
    <source>
        <dbReference type="Proteomes" id="UP000240883"/>
    </source>
</evidence>
<organism evidence="1 2">
    <name type="scientific">Corynespora cassiicola Philippines</name>
    <dbReference type="NCBI Taxonomy" id="1448308"/>
    <lineage>
        <taxon>Eukaryota</taxon>
        <taxon>Fungi</taxon>
        <taxon>Dikarya</taxon>
        <taxon>Ascomycota</taxon>
        <taxon>Pezizomycotina</taxon>
        <taxon>Dothideomycetes</taxon>
        <taxon>Pleosporomycetidae</taxon>
        <taxon>Pleosporales</taxon>
        <taxon>Corynesporascaceae</taxon>
        <taxon>Corynespora</taxon>
    </lineage>
</organism>
<name>A0A2T2N2H0_CORCC</name>
<proteinExistence type="predicted"/>
<keyword evidence="2" id="KW-1185">Reference proteome</keyword>
<dbReference type="EMBL" id="KZ678154">
    <property type="protein sequence ID" value="PSN59631.1"/>
    <property type="molecule type" value="Genomic_DNA"/>
</dbReference>
<accession>A0A2T2N2H0</accession>
<sequence length="314" mass="37515">MEYSKFYYKQFIHILIRESSHPTAEEWKKYPDGNFLIDTPIIEEYVASYSMPWLFSDQWETWEDWRVNGGVVNSGVWILNKAITEDIMYVTNVFQLFTCIFGYRLSEKRAYWNCSRYRRDQNKREDRKSWSRMATSPMMFSFLSHISIDHVGICHDEFQSGPAVMRRRRDLKILKHVETIRFITKHRPRIKIFGFNHNTMDLVRFESNSESDSESGFVEVASNKGKEALVFAFWELVQKWPGLVTLKRSMSQGHEIYRGTEHFVTSFLNFYASVGLDLSLMPEYERQDRTERWVREGMKAHRESQYNSIGDIYW</sequence>
<gene>
    <name evidence="1" type="ORF">BS50DRAFT_594483</name>
</gene>
<protein>
    <submittedName>
        <fullName evidence="1">Uncharacterized protein</fullName>
    </submittedName>
</protein>
<evidence type="ECO:0000313" key="1">
    <source>
        <dbReference type="EMBL" id="PSN59631.1"/>
    </source>
</evidence>
<reference evidence="1 2" key="1">
    <citation type="journal article" date="2018" name="Front. Microbiol.">
        <title>Genome-Wide Analysis of Corynespora cassiicola Leaf Fall Disease Putative Effectors.</title>
        <authorList>
            <person name="Lopez D."/>
            <person name="Ribeiro S."/>
            <person name="Label P."/>
            <person name="Fumanal B."/>
            <person name="Venisse J.S."/>
            <person name="Kohler A."/>
            <person name="de Oliveira R.R."/>
            <person name="Labutti K."/>
            <person name="Lipzen A."/>
            <person name="Lail K."/>
            <person name="Bauer D."/>
            <person name="Ohm R.A."/>
            <person name="Barry K.W."/>
            <person name="Spatafora J."/>
            <person name="Grigoriev I.V."/>
            <person name="Martin F.M."/>
            <person name="Pujade-Renaud V."/>
        </authorList>
    </citation>
    <scope>NUCLEOTIDE SEQUENCE [LARGE SCALE GENOMIC DNA]</scope>
    <source>
        <strain evidence="1 2">Philippines</strain>
    </source>
</reference>